<protein>
    <submittedName>
        <fullName evidence="1">Uncharacterized protein</fullName>
    </submittedName>
</protein>
<reference evidence="1" key="1">
    <citation type="submission" date="2020-04" db="EMBL/GenBank/DDBJ databases">
        <authorList>
            <person name="Chiriac C."/>
            <person name="Salcher M."/>
            <person name="Ghai R."/>
            <person name="Kavagutti S V."/>
        </authorList>
    </citation>
    <scope>NUCLEOTIDE SEQUENCE</scope>
</reference>
<proteinExistence type="predicted"/>
<evidence type="ECO:0000313" key="1">
    <source>
        <dbReference type="EMBL" id="CAB4142495.1"/>
    </source>
</evidence>
<organism evidence="1">
    <name type="scientific">uncultured Caudovirales phage</name>
    <dbReference type="NCBI Taxonomy" id="2100421"/>
    <lineage>
        <taxon>Viruses</taxon>
        <taxon>Duplodnaviria</taxon>
        <taxon>Heunggongvirae</taxon>
        <taxon>Uroviricota</taxon>
        <taxon>Caudoviricetes</taxon>
        <taxon>Peduoviridae</taxon>
        <taxon>Maltschvirus</taxon>
        <taxon>Maltschvirus maltsch</taxon>
    </lineage>
</organism>
<gene>
    <name evidence="1" type="ORF">UFOVP450_6</name>
</gene>
<accession>A0A6J5M663</accession>
<name>A0A6J5M663_9CAUD</name>
<dbReference type="EMBL" id="LR796421">
    <property type="protein sequence ID" value="CAB4142495.1"/>
    <property type="molecule type" value="Genomic_DNA"/>
</dbReference>
<sequence>MKSSELRKLIREEVRRALTEIQVKKGWEYECTHPSIPKAFKKVFTGEVIPDQKEAMRVINFRNTWDVDGNDFVVKRSPAGQKAALDWFKKYNSPTSKGPFVEVTPLAPGWKQYQSDDWPKLIDSSYIKKIPGKKYSN</sequence>